<sequence>MKPKILTLTGDVMLGRLIDQLLPHPVPNAPPSERNLIPHLRLQHAHLKNYTPSSPWGTALPLLLHESDLTLINLETAVTNTSSPWPNKVFNYRASPENACAVLRAACVDYAGLANNHAADFGETGLEESVWAVRERAGVASAGAGRDPAEPAVLRFPRLASAGGGGGGEKMKQGEEGGEGLTIHVYAASDHPTAWANLPTFHFIDYSAETRVRLKTLLTGSFPFPSSGEQPQQQAQPDIKIFSVHWGPNYTWQPASEIQHLAHFLIDECGVDIVHGHSAHHVQGVEVHKGKPIIYGCGDFVDDYAVDRRFRNDLGGVWRVVFKEGDEGDEVGRARKSRLVMDRVEVFPTKCELFQVNMLDPGEEDHEWVVETIGRLSGELGTKVRSGERGQVVVEL</sequence>
<gene>
    <name evidence="3" type="ORF">BDW47DRAFT_121929</name>
</gene>
<dbReference type="CDD" id="cd07381">
    <property type="entry name" value="MPP_CapA"/>
    <property type="match status" value="1"/>
</dbReference>
<evidence type="ECO:0000313" key="4">
    <source>
        <dbReference type="Proteomes" id="UP000234585"/>
    </source>
</evidence>
<organism evidence="3 4">
    <name type="scientific">Aspergillus candidus</name>
    <dbReference type="NCBI Taxonomy" id="41067"/>
    <lineage>
        <taxon>Eukaryota</taxon>
        <taxon>Fungi</taxon>
        <taxon>Dikarya</taxon>
        <taxon>Ascomycota</taxon>
        <taxon>Pezizomycotina</taxon>
        <taxon>Eurotiomycetes</taxon>
        <taxon>Eurotiomycetidae</taxon>
        <taxon>Eurotiales</taxon>
        <taxon>Aspergillaceae</taxon>
        <taxon>Aspergillus</taxon>
        <taxon>Aspergillus subgen. Circumdati</taxon>
    </lineage>
</organism>
<comment type="similarity">
    <text evidence="1">Belongs to the CapA family.</text>
</comment>
<dbReference type="InterPro" id="IPR052169">
    <property type="entry name" value="CW_Biosynth-Accessory"/>
</dbReference>
<dbReference type="OrthoDB" id="189619at2759"/>
<dbReference type="PANTHER" id="PTHR33393">
    <property type="entry name" value="POLYGLUTAMINE SYNTHESIS ACCESSORY PROTEIN RV0574C-RELATED"/>
    <property type="match status" value="1"/>
</dbReference>
<dbReference type="SUPFAM" id="SSF56300">
    <property type="entry name" value="Metallo-dependent phosphatases"/>
    <property type="match status" value="1"/>
</dbReference>
<dbReference type="InterPro" id="IPR029052">
    <property type="entry name" value="Metallo-depent_PP-like"/>
</dbReference>
<evidence type="ECO:0000256" key="1">
    <source>
        <dbReference type="ARBA" id="ARBA00005662"/>
    </source>
</evidence>
<dbReference type="RefSeq" id="XP_024676155.1">
    <property type="nucleotide sequence ID" value="XM_024815739.1"/>
</dbReference>
<reference evidence="3 4" key="1">
    <citation type="submission" date="2017-12" db="EMBL/GenBank/DDBJ databases">
        <authorList>
            <consortium name="DOE Joint Genome Institute"/>
            <person name="Haridas S."/>
            <person name="Kjaerbolling I."/>
            <person name="Vesth T.C."/>
            <person name="Frisvad J.C."/>
            <person name="Nybo J.L."/>
            <person name="Theobald S."/>
            <person name="Kuo A."/>
            <person name="Bowyer P."/>
            <person name="Matsuda Y."/>
            <person name="Mondo S."/>
            <person name="Lyhne E.K."/>
            <person name="Kogle M.E."/>
            <person name="Clum A."/>
            <person name="Lipzen A."/>
            <person name="Salamov A."/>
            <person name="Ngan C.Y."/>
            <person name="Daum C."/>
            <person name="Chiniquy J."/>
            <person name="Barry K."/>
            <person name="LaButti K."/>
            <person name="Simmons B.A."/>
            <person name="Magnuson J.K."/>
            <person name="Mortensen U.H."/>
            <person name="Larsen T.O."/>
            <person name="Grigoriev I.V."/>
            <person name="Baker S.E."/>
            <person name="Andersen M.R."/>
            <person name="Nordberg H.P."/>
            <person name="Cantor M.N."/>
            <person name="Hua S.X."/>
        </authorList>
    </citation>
    <scope>NUCLEOTIDE SEQUENCE [LARGE SCALE GENOMIC DNA]</scope>
    <source>
        <strain evidence="3 4">CBS 102.13</strain>
    </source>
</reference>
<evidence type="ECO:0000313" key="3">
    <source>
        <dbReference type="EMBL" id="PLB42143.1"/>
    </source>
</evidence>
<accession>A0A2I2FND6</accession>
<dbReference type="STRING" id="41067.A0A2I2FND6"/>
<dbReference type="SMART" id="SM00854">
    <property type="entry name" value="PGA_cap"/>
    <property type="match status" value="1"/>
</dbReference>
<keyword evidence="4" id="KW-1185">Reference proteome</keyword>
<protein>
    <recommendedName>
        <fullName evidence="2">Capsule synthesis protein CapA domain-containing protein</fullName>
    </recommendedName>
</protein>
<proteinExistence type="inferred from homology"/>
<evidence type="ECO:0000259" key="2">
    <source>
        <dbReference type="SMART" id="SM00854"/>
    </source>
</evidence>
<dbReference type="PANTHER" id="PTHR33393:SF11">
    <property type="entry name" value="POLYGLUTAMINE SYNTHESIS ACCESSORY PROTEIN RV0574C-RELATED"/>
    <property type="match status" value="1"/>
</dbReference>
<dbReference type="InterPro" id="IPR019079">
    <property type="entry name" value="Capsule_synth_CapA"/>
</dbReference>
<dbReference type="GeneID" id="36522899"/>
<dbReference type="EMBL" id="KZ559118">
    <property type="protein sequence ID" value="PLB42143.1"/>
    <property type="molecule type" value="Genomic_DNA"/>
</dbReference>
<dbReference type="Pfam" id="PF09587">
    <property type="entry name" value="PGA_cap"/>
    <property type="match status" value="1"/>
</dbReference>
<dbReference type="AlphaFoldDB" id="A0A2I2FND6"/>
<feature type="domain" description="Capsule synthesis protein CapA" evidence="2">
    <location>
        <begin position="5"/>
        <end position="304"/>
    </location>
</feature>
<name>A0A2I2FND6_ASPCN</name>
<dbReference type="Proteomes" id="UP000234585">
    <property type="component" value="Unassembled WGS sequence"/>
</dbReference>